<evidence type="ECO:0000259" key="6">
    <source>
        <dbReference type="Pfam" id="PF10091"/>
    </source>
</evidence>
<comment type="subcellular location">
    <subcellularLocation>
        <location evidence="1">Membrane</location>
        <topology evidence="1">Multi-pass membrane protein</topology>
    </subcellularLocation>
</comment>
<keyword evidence="4 5" id="KW-1133">Transmembrane helix</keyword>
<keyword evidence="2" id="KW-0328">Glycosyltransferase</keyword>
<feature type="transmembrane region" description="Helical" evidence="5">
    <location>
        <begin position="866"/>
        <end position="883"/>
    </location>
</feature>
<dbReference type="PANTHER" id="PTHR43867:SF2">
    <property type="entry name" value="CELLULOSE SYNTHASE CATALYTIC SUBUNIT A [UDP-FORMING]"/>
    <property type="match status" value="1"/>
</dbReference>
<feature type="transmembrane region" description="Helical" evidence="5">
    <location>
        <begin position="338"/>
        <end position="358"/>
    </location>
</feature>
<dbReference type="OrthoDB" id="9769991at2"/>
<organism evidence="7 8">
    <name type="scientific">Edaphobacter aggregans</name>
    <dbReference type="NCBI Taxonomy" id="570835"/>
    <lineage>
        <taxon>Bacteria</taxon>
        <taxon>Pseudomonadati</taxon>
        <taxon>Acidobacteriota</taxon>
        <taxon>Terriglobia</taxon>
        <taxon>Terriglobales</taxon>
        <taxon>Acidobacteriaceae</taxon>
        <taxon>Edaphobacter</taxon>
    </lineage>
</organism>
<reference evidence="7 8" key="1">
    <citation type="submission" date="2018-12" db="EMBL/GenBank/DDBJ databases">
        <title>Sequencing of bacterial isolates from soil warming experiment in Harvard Forest, Massachusetts, USA.</title>
        <authorList>
            <person name="Deangelis K."/>
        </authorList>
    </citation>
    <scope>NUCLEOTIDE SEQUENCE [LARGE SCALE GENOMIC DNA]</scope>
    <source>
        <strain evidence="7 8">EB153</strain>
    </source>
</reference>
<dbReference type="Gene3D" id="1.50.10.140">
    <property type="match status" value="2"/>
</dbReference>
<comment type="caution">
    <text evidence="7">The sequence shown here is derived from an EMBL/GenBank/DDBJ whole genome shotgun (WGS) entry which is preliminary data.</text>
</comment>
<protein>
    <submittedName>
        <fullName evidence="7">Putative glucoamylase</fullName>
    </submittedName>
</protein>
<name>A0A428MHX5_9BACT</name>
<keyword evidence="3" id="KW-0808">Transferase</keyword>
<feature type="transmembrane region" description="Helical" evidence="5">
    <location>
        <begin position="364"/>
        <end position="386"/>
    </location>
</feature>
<proteinExistence type="predicted"/>
<feature type="transmembrane region" description="Helical" evidence="5">
    <location>
        <begin position="890"/>
        <end position="910"/>
    </location>
</feature>
<evidence type="ECO:0000256" key="1">
    <source>
        <dbReference type="ARBA" id="ARBA00004141"/>
    </source>
</evidence>
<sequence>MALYSEGISFEHASPLTAPVPDFPAGGLAECPAVTEAELRIHADELVARWKPVAASAIGDNLIKRRTELRIRLAERLGVCRRIASPNQLTPQLELLESAKMFEFAIPSEEDVATRFRKLPWVRVESGDEMPQVIHLAMGYLAAAGGIWSAESLEMYVGEVQRHHPLLLQEVLLLPESLRLAQLQFILDRADEAFAAGELPPIEQSPFSAPIHSLRRLNQTEWSVLLEPLVAFNAILLQDPGNVVAAMEEETRGTYRTRVAELARHADASEVQTAQIALDLAREAGRVGDPDPRLALRKTHIGYYLFAEGLEQLEHLIGYHPPAIDRLRRLIRRSNEDFYILGTFTLSLLLITAVILPLVPHHDFWSVMGALLLALLPATQGAVDLVNGVVSALFKPEALPKLDFSKGVPDESSTFVVVPTLLLHEKQVRELVEQLEARYLSNQDPNIHFGLLTDLSDTPTRPEPEGNDPLVQLARRSIDELNAKYMGHCGGSFFLLHRHRVFNARQGVWMGWERKRGKLLDLNSFLLHGYDSFPVKAGPLDVLERVRYVLTLDSDTQLPRDTAVRLIGTIAHPLNRAIVSPRLRIVTAGYGILQPRVGVSVASVSRSRLAALYSGETGFDIYSRAVSDVYQDLFGEGIFTGKGIYEVGIFHEVLNHRFPRNALLSHDLIEGAYVRAGLVTDVEVIDDYPSHYSAHTRRKHRWLRGDWQITRWLFNTVPDESGRSVPNPINTISRWKILDNLRRSLIEPLTFLLFVFGWFFLPGGAVYWTIATLVVLLLPGMVQLGFNFVNAVLKLSITGIRDAFYTFASSFGITLLNLIFLPHHMLLSLDAIVRSLIRTLISGRHLLDWETSAQSESGASFSSLDLYLKLSPVIAFILALTLFRRHTHALLAAAPILALWALAPLAASWLNSSPKPMTGPLAAKEKAFLQHQALGIWRYFAEFGGSENHWLIPDNVEEKDTFQTRKLSPTNLGMLFNARQAAYELGFLTLAEFAEATLGTLTTYDSLEKHRGHIYNWYDIESLRPIAPFTISAVDSGNLAASLYTVHAGALDLLKRPLLHAQSFIALDQMLQRGHGKNAVDSSDASVMRAHVQVLLESPPTAPVARDSGEDWLMQESFRRHSALAQFVERYTPWLLPRFAPLFELPQFAGPEDGKIPVLQEALEYAANLARRLEGTAIPQNVASEDRSLAAELCSSLLIAQQNLSRLQADIAAIAAKAEQYADAMDYSFLLVPSRQLLSIGYDGSTGELHSACYDLLASEARMAFFLAVAKGDIPQQAWFRLDRSHVFVKGRAALISWTGTMFEYMMPALWMRVYPNSLVTRSLEAVVHVQRDHVRKIPWGISESGFAKTDAQGRYGYQAWGIPGLALKYGAEDGPVISPYSTYLAVALLRDEALANLRRMASMGWSGAYGLYEAADYTEGGEPRLVRSWMAHHQGMSLLALTNLLHDNIVQRWFHGNAIVRAAELLLHEKPLSKNTLRELRRQSKLQSVSLDDAEKPADAIA</sequence>
<feature type="transmembrane region" description="Helical" evidence="5">
    <location>
        <begin position="767"/>
        <end position="791"/>
    </location>
</feature>
<dbReference type="Proteomes" id="UP000269669">
    <property type="component" value="Unassembled WGS sequence"/>
</dbReference>
<gene>
    <name evidence="7" type="ORF">EDE15_2063</name>
</gene>
<dbReference type="GO" id="GO:0016758">
    <property type="term" value="F:hexosyltransferase activity"/>
    <property type="evidence" value="ECO:0007669"/>
    <property type="project" value="TreeGrafter"/>
</dbReference>
<dbReference type="InterPro" id="IPR050321">
    <property type="entry name" value="Glycosyltr_2/OpgH_subfam"/>
</dbReference>
<evidence type="ECO:0000256" key="2">
    <source>
        <dbReference type="ARBA" id="ARBA00022676"/>
    </source>
</evidence>
<keyword evidence="8" id="KW-1185">Reference proteome</keyword>
<keyword evidence="5" id="KW-0472">Membrane</keyword>
<evidence type="ECO:0000313" key="7">
    <source>
        <dbReference type="EMBL" id="RSL16545.1"/>
    </source>
</evidence>
<evidence type="ECO:0000256" key="3">
    <source>
        <dbReference type="ARBA" id="ARBA00022679"/>
    </source>
</evidence>
<keyword evidence="5" id="KW-0812">Transmembrane</keyword>
<accession>A0A428MHX5</accession>
<evidence type="ECO:0000313" key="8">
    <source>
        <dbReference type="Proteomes" id="UP000269669"/>
    </source>
</evidence>
<feature type="domain" description="Glycoamylase-like" evidence="6">
    <location>
        <begin position="1257"/>
        <end position="1457"/>
    </location>
</feature>
<dbReference type="Pfam" id="PF10091">
    <property type="entry name" value="Glycoamylase"/>
    <property type="match status" value="1"/>
</dbReference>
<dbReference type="RefSeq" id="WP_125485140.1">
    <property type="nucleotide sequence ID" value="NZ_RSDW01000001.1"/>
</dbReference>
<dbReference type="PANTHER" id="PTHR43867">
    <property type="entry name" value="CELLULOSE SYNTHASE CATALYTIC SUBUNIT A [UDP-FORMING]"/>
    <property type="match status" value="1"/>
</dbReference>
<dbReference type="InterPro" id="IPR019282">
    <property type="entry name" value="Glycoamylase-like_cons_dom"/>
</dbReference>
<evidence type="ECO:0000256" key="4">
    <source>
        <dbReference type="ARBA" id="ARBA00022989"/>
    </source>
</evidence>
<dbReference type="GO" id="GO:0005886">
    <property type="term" value="C:plasma membrane"/>
    <property type="evidence" value="ECO:0007669"/>
    <property type="project" value="TreeGrafter"/>
</dbReference>
<feature type="transmembrane region" description="Helical" evidence="5">
    <location>
        <begin position="744"/>
        <end position="761"/>
    </location>
</feature>
<feature type="transmembrane region" description="Helical" evidence="5">
    <location>
        <begin position="803"/>
        <end position="821"/>
    </location>
</feature>
<evidence type="ECO:0000256" key="5">
    <source>
        <dbReference type="SAM" id="Phobius"/>
    </source>
</evidence>
<dbReference type="EMBL" id="RSDW01000001">
    <property type="protein sequence ID" value="RSL16545.1"/>
    <property type="molecule type" value="Genomic_DNA"/>
</dbReference>